<gene>
    <name evidence="2" type="ORF">ANN_12044</name>
</gene>
<protein>
    <submittedName>
        <fullName evidence="2">Uncharacterized protein</fullName>
    </submittedName>
</protein>
<comment type="caution">
    <text evidence="2">The sequence shown here is derived from an EMBL/GenBank/DDBJ whole genome shotgun (WGS) entry which is preliminary data.</text>
</comment>
<reference evidence="2 3" key="1">
    <citation type="journal article" date="2022" name="Allergy">
        <title>Genome assembly and annotation of Periplaneta americana reveal a comprehensive cockroach allergen profile.</title>
        <authorList>
            <person name="Wang L."/>
            <person name="Xiong Q."/>
            <person name="Saelim N."/>
            <person name="Wang L."/>
            <person name="Nong W."/>
            <person name="Wan A.T."/>
            <person name="Shi M."/>
            <person name="Liu X."/>
            <person name="Cao Q."/>
            <person name="Hui J.H.L."/>
            <person name="Sookrung N."/>
            <person name="Leung T.F."/>
            <person name="Tungtrongchitr A."/>
            <person name="Tsui S.K.W."/>
        </authorList>
    </citation>
    <scope>NUCLEOTIDE SEQUENCE [LARGE SCALE GENOMIC DNA]</scope>
    <source>
        <strain evidence="2">PWHHKU_190912</strain>
    </source>
</reference>
<evidence type="ECO:0000256" key="1">
    <source>
        <dbReference type="SAM" id="MobiDB-lite"/>
    </source>
</evidence>
<proteinExistence type="predicted"/>
<accession>A0ABQ8T7H2</accession>
<feature type="region of interest" description="Disordered" evidence="1">
    <location>
        <begin position="1"/>
        <end position="23"/>
    </location>
</feature>
<evidence type="ECO:0000313" key="3">
    <source>
        <dbReference type="Proteomes" id="UP001148838"/>
    </source>
</evidence>
<dbReference type="Proteomes" id="UP001148838">
    <property type="component" value="Unassembled WGS sequence"/>
</dbReference>
<organism evidence="2 3">
    <name type="scientific">Periplaneta americana</name>
    <name type="common">American cockroach</name>
    <name type="synonym">Blatta americana</name>
    <dbReference type="NCBI Taxonomy" id="6978"/>
    <lineage>
        <taxon>Eukaryota</taxon>
        <taxon>Metazoa</taxon>
        <taxon>Ecdysozoa</taxon>
        <taxon>Arthropoda</taxon>
        <taxon>Hexapoda</taxon>
        <taxon>Insecta</taxon>
        <taxon>Pterygota</taxon>
        <taxon>Neoptera</taxon>
        <taxon>Polyneoptera</taxon>
        <taxon>Dictyoptera</taxon>
        <taxon>Blattodea</taxon>
        <taxon>Blattoidea</taxon>
        <taxon>Blattidae</taxon>
        <taxon>Blattinae</taxon>
        <taxon>Periplaneta</taxon>
    </lineage>
</organism>
<dbReference type="EMBL" id="JAJSOF020000015">
    <property type="protein sequence ID" value="KAJ4442178.1"/>
    <property type="molecule type" value="Genomic_DNA"/>
</dbReference>
<feature type="compositionally biased region" description="Basic and acidic residues" evidence="1">
    <location>
        <begin position="1"/>
        <end position="17"/>
    </location>
</feature>
<name>A0ABQ8T7H2_PERAM</name>
<sequence>MRKITAKEGREKEKDEEMGIESENEDMEKLHLLGGFGEELFSEHGTGVSRRKKNKVLMIWYYDVVSRRRDDTKGYATEAELQLYSASSYDERVMERREKFSPAPGFEPGFSALRADALSTKPRRIQPRRRLESSQIKLHLHSVVIVNLDFVSNSPSASALLNGSTLNSCSGAGFDPDVIMEHAFMTSSCCAPHGSPFACVHLTLKQRILRYVATTVCYSDYGESYPEILKHIKMGDREPFKTHNSKIDICCGRHLRGLEQKAELKWETLENRRRKARTTSLYRAHLSQKAWVDITARLEKPTYYGRNDHNFKIKCRKQKTDVDGLGAFVNQTLTGGPSCLSPQNQILSPYECLVVNTQGPEPQALPISASETHTIPKTSPQPIFKHCRGYMKRKEVVEFWWNDREKLSGTSALFTTDFITTWPQMLLLTSVA</sequence>
<keyword evidence="3" id="KW-1185">Reference proteome</keyword>
<evidence type="ECO:0000313" key="2">
    <source>
        <dbReference type="EMBL" id="KAJ4442178.1"/>
    </source>
</evidence>